<evidence type="ECO:0000256" key="4">
    <source>
        <dbReference type="ARBA" id="ARBA00022989"/>
    </source>
</evidence>
<dbReference type="InterPro" id="IPR050569">
    <property type="entry name" value="TAAR"/>
</dbReference>
<keyword evidence="13" id="KW-1185">Reference proteome</keyword>
<keyword evidence="2" id="KW-1003">Cell membrane</keyword>
<dbReference type="PANTHER" id="PTHR24249:SF372">
    <property type="entry name" value="G-PROTEIN COUPLED RECEPTORS FAMILY 1 PROFILE DOMAIN-CONTAINING PROTEIN"/>
    <property type="match status" value="1"/>
</dbReference>
<feature type="transmembrane region" description="Helical" evidence="10">
    <location>
        <begin position="117"/>
        <end position="140"/>
    </location>
</feature>
<accession>A0AAU9XEM7</accession>
<proteinExistence type="inferred from homology"/>
<evidence type="ECO:0000256" key="6">
    <source>
        <dbReference type="ARBA" id="ARBA00023136"/>
    </source>
</evidence>
<feature type="domain" description="G-protein coupled receptors family 1 profile" evidence="11">
    <location>
        <begin position="19"/>
        <end position="267"/>
    </location>
</feature>
<organism evidence="12 13">
    <name type="scientific">Pocillopora meandrina</name>
    <dbReference type="NCBI Taxonomy" id="46732"/>
    <lineage>
        <taxon>Eukaryota</taxon>
        <taxon>Metazoa</taxon>
        <taxon>Cnidaria</taxon>
        <taxon>Anthozoa</taxon>
        <taxon>Hexacorallia</taxon>
        <taxon>Scleractinia</taxon>
        <taxon>Astrocoeniina</taxon>
        <taxon>Pocilloporidae</taxon>
        <taxon>Pocillopora</taxon>
    </lineage>
</organism>
<evidence type="ECO:0000256" key="3">
    <source>
        <dbReference type="ARBA" id="ARBA00022692"/>
    </source>
</evidence>
<keyword evidence="4 10" id="KW-1133">Transmembrane helix</keyword>
<dbReference type="SUPFAM" id="SSF81321">
    <property type="entry name" value="Family A G protein-coupled receptor-like"/>
    <property type="match status" value="1"/>
</dbReference>
<feature type="transmembrane region" description="Helical" evidence="10">
    <location>
        <begin position="152"/>
        <end position="175"/>
    </location>
</feature>
<feature type="transmembrane region" description="Helical" evidence="10">
    <location>
        <begin position="6"/>
        <end position="29"/>
    </location>
</feature>
<dbReference type="Gene3D" id="1.20.1070.10">
    <property type="entry name" value="Rhodopsin 7-helix transmembrane proteins"/>
    <property type="match status" value="1"/>
</dbReference>
<keyword evidence="7 9" id="KW-0675">Receptor</keyword>
<evidence type="ECO:0000259" key="11">
    <source>
        <dbReference type="PROSITE" id="PS50262"/>
    </source>
</evidence>
<keyword evidence="8 9" id="KW-0807">Transducer</keyword>
<evidence type="ECO:0000313" key="12">
    <source>
        <dbReference type="EMBL" id="CAH3144811.1"/>
    </source>
</evidence>
<reference evidence="12 13" key="1">
    <citation type="submission" date="2022-05" db="EMBL/GenBank/DDBJ databases">
        <authorList>
            <consortium name="Genoscope - CEA"/>
            <person name="William W."/>
        </authorList>
    </citation>
    <scope>NUCLEOTIDE SEQUENCE [LARGE SCALE GENOMIC DNA]</scope>
</reference>
<name>A0AAU9XEM7_9CNID</name>
<feature type="transmembrane region" description="Helical" evidence="10">
    <location>
        <begin position="75"/>
        <end position="96"/>
    </location>
</feature>
<evidence type="ECO:0000256" key="10">
    <source>
        <dbReference type="SAM" id="Phobius"/>
    </source>
</evidence>
<gene>
    <name evidence="12" type="ORF">PMEA_00021259</name>
</gene>
<dbReference type="GO" id="GO:0005886">
    <property type="term" value="C:plasma membrane"/>
    <property type="evidence" value="ECO:0007669"/>
    <property type="project" value="UniProtKB-SubCell"/>
</dbReference>
<evidence type="ECO:0000256" key="2">
    <source>
        <dbReference type="ARBA" id="ARBA00022475"/>
    </source>
</evidence>
<protein>
    <recommendedName>
        <fullName evidence="11">G-protein coupled receptors family 1 profile domain-containing protein</fullName>
    </recommendedName>
</protein>
<dbReference type="PROSITE" id="PS00237">
    <property type="entry name" value="G_PROTEIN_RECEP_F1_1"/>
    <property type="match status" value="1"/>
</dbReference>
<dbReference type="InterPro" id="IPR000276">
    <property type="entry name" value="GPCR_Rhodpsn"/>
</dbReference>
<dbReference type="EMBL" id="CALNXJ010000039">
    <property type="protein sequence ID" value="CAH3144811.1"/>
    <property type="molecule type" value="Genomic_DNA"/>
</dbReference>
<comment type="subcellular location">
    <subcellularLocation>
        <location evidence="1">Cell membrane</location>
        <topology evidence="1">Multi-pass membrane protein</topology>
    </subcellularLocation>
</comment>
<evidence type="ECO:0000256" key="7">
    <source>
        <dbReference type="ARBA" id="ARBA00023170"/>
    </source>
</evidence>
<evidence type="ECO:0000313" key="13">
    <source>
        <dbReference type="Proteomes" id="UP001159428"/>
    </source>
</evidence>
<feature type="non-terminal residue" evidence="12">
    <location>
        <position position="278"/>
    </location>
</feature>
<dbReference type="InterPro" id="IPR017452">
    <property type="entry name" value="GPCR_Rhodpsn_7TM"/>
</dbReference>
<evidence type="ECO:0000256" key="5">
    <source>
        <dbReference type="ARBA" id="ARBA00023040"/>
    </source>
</evidence>
<feature type="transmembrane region" description="Helical" evidence="10">
    <location>
        <begin position="36"/>
        <end position="55"/>
    </location>
</feature>
<dbReference type="Proteomes" id="UP001159428">
    <property type="component" value="Unassembled WGS sequence"/>
</dbReference>
<evidence type="ECO:0000256" key="8">
    <source>
        <dbReference type="ARBA" id="ARBA00023224"/>
    </source>
</evidence>
<sequence length="278" mass="32559">MMIWYWALGWFITILALLGNGSVFFLIVIKRSLHTITNWFILSLAVADFIAALTFLPVRYFANFHYDIDLGHAGLWYKICFTFLYSSTTNLCVLTMDRYMAVSKPFKYAQYMNRKKAIFLIFIAWLFPLIFFTLPAALSYRDNEVFTMVSEINRIFVFQVFPSIFFVFVTLRLILTARKITRQCYALEAQVRYNHAAYLASCKSLLRPERRTSIMIILIITLFNITYAGGNVICYCFVTKTCVLPNILDKIIRLFYIIHLSANPFVYAFYKKDIRKSV</sequence>
<keyword evidence="3 9" id="KW-0812">Transmembrane</keyword>
<evidence type="ECO:0000256" key="1">
    <source>
        <dbReference type="ARBA" id="ARBA00004651"/>
    </source>
</evidence>
<comment type="caution">
    <text evidence="12">The sequence shown here is derived from an EMBL/GenBank/DDBJ whole genome shotgun (WGS) entry which is preliminary data.</text>
</comment>
<dbReference type="Pfam" id="PF00001">
    <property type="entry name" value="7tm_1"/>
    <property type="match status" value="1"/>
</dbReference>
<dbReference type="PANTHER" id="PTHR24249">
    <property type="entry name" value="HISTAMINE RECEPTOR-RELATED G-PROTEIN COUPLED RECEPTOR"/>
    <property type="match status" value="1"/>
</dbReference>
<dbReference type="CDD" id="cd00637">
    <property type="entry name" value="7tm_classA_rhodopsin-like"/>
    <property type="match status" value="1"/>
</dbReference>
<dbReference type="GO" id="GO:0004930">
    <property type="term" value="F:G protein-coupled receptor activity"/>
    <property type="evidence" value="ECO:0007669"/>
    <property type="project" value="UniProtKB-KW"/>
</dbReference>
<comment type="similarity">
    <text evidence="9">Belongs to the G-protein coupled receptor 1 family.</text>
</comment>
<keyword evidence="5 9" id="KW-0297">G-protein coupled receptor</keyword>
<keyword evidence="6 10" id="KW-0472">Membrane</keyword>
<evidence type="ECO:0000256" key="9">
    <source>
        <dbReference type="RuleBase" id="RU000688"/>
    </source>
</evidence>
<feature type="transmembrane region" description="Helical" evidence="10">
    <location>
        <begin position="214"/>
        <end position="238"/>
    </location>
</feature>
<feature type="transmembrane region" description="Helical" evidence="10">
    <location>
        <begin position="250"/>
        <end position="270"/>
    </location>
</feature>
<dbReference type="PROSITE" id="PS50262">
    <property type="entry name" value="G_PROTEIN_RECEP_F1_2"/>
    <property type="match status" value="1"/>
</dbReference>
<dbReference type="PRINTS" id="PR00237">
    <property type="entry name" value="GPCRRHODOPSN"/>
</dbReference>
<dbReference type="AlphaFoldDB" id="A0AAU9XEM7"/>